<keyword evidence="2" id="KW-1185">Reference proteome</keyword>
<protein>
    <submittedName>
        <fullName evidence="1">Uncharacterized protein</fullName>
    </submittedName>
</protein>
<reference evidence="1 2" key="1">
    <citation type="submission" date="2012-12" db="EMBL/GenBank/DDBJ databases">
        <title>Whole genome shotgun sequence of Gordonia aichiensis NBRC 108223.</title>
        <authorList>
            <person name="Isaki-Nakamura S."/>
            <person name="Hosoyama A."/>
            <person name="Tsuchikane K."/>
            <person name="Ando Y."/>
            <person name="Baba S."/>
            <person name="Ohji S."/>
            <person name="Hamada M."/>
            <person name="Tamura T."/>
            <person name="Yamazoe A."/>
            <person name="Yamazaki S."/>
            <person name="Fujita N."/>
        </authorList>
    </citation>
    <scope>NUCLEOTIDE SEQUENCE [LARGE SCALE GENOMIC DNA]</scope>
    <source>
        <strain evidence="1 2">NBRC 108223</strain>
    </source>
</reference>
<dbReference type="STRING" id="1220583.GOACH_36_00110"/>
<dbReference type="RefSeq" id="WP_005179848.1">
    <property type="nucleotide sequence ID" value="NZ_BANR01000036.1"/>
</dbReference>
<organism evidence="1 2">
    <name type="scientific">Gordonia aichiensis NBRC 108223</name>
    <dbReference type="NCBI Taxonomy" id="1220583"/>
    <lineage>
        <taxon>Bacteria</taxon>
        <taxon>Bacillati</taxon>
        <taxon>Actinomycetota</taxon>
        <taxon>Actinomycetes</taxon>
        <taxon>Mycobacteriales</taxon>
        <taxon>Gordoniaceae</taxon>
        <taxon>Gordonia</taxon>
    </lineage>
</organism>
<evidence type="ECO:0000313" key="1">
    <source>
        <dbReference type="EMBL" id="GAC50989.1"/>
    </source>
</evidence>
<evidence type="ECO:0000313" key="2">
    <source>
        <dbReference type="Proteomes" id="UP000010988"/>
    </source>
</evidence>
<name>L7KQX1_9ACTN</name>
<sequence>MARLPQPGSDSGKWGDILNDYLSQSHNSDGTLKDDSVGAAQLQQSAVTSAAIADNAVTSGALAPNSVTTATIASGAVQTAQLAPGVVTADKIDPNAQIAKAQLADEVQTSLGRADGAMTQAVADARYAPVSALSAGVVTPAQAALRAAVNADHAAAFARIQRLFSPPPNGLFLAVDHSGGYTFLIGLGSGRFAAFFLPRQAQSLNGVTYTCNCLNGCAIQLAMLSQDDTSATFGGSGTWTAQPTAYIDGTTPGTSGVVYAPKPITVSMSAGSAAVTVTSGTVSSSDSGRRISIPGAGASGAAYETTIGTVTDSTHFAVGTAAQTTVSGSAATIFPTYRYNSTSGGTVTWVSPANSVALAIGTVTAQNGGLAKVTVSGSSAGAVAANLLPTAQQVVDSGRYPNTILTATGGSLSPTDRVLDCYAGQANTFLGVKRAIAEGLTTDTYTVTVTATGYQPTGGTGARTYIDRFAYGLATTSPTSAGAEMYSAYDLSPGFASAWEYAFECKPSTGSTWTWVGQTAHQLEDQQSLTVTVDEGLSASPSAGQTIAVRSALLSRTTKLYHPDSGAGLSSSPMALGQVDYRLDRNGLSVTPTLTFSISTDIRTAYSMMPLVGTSGTPAKIDRAALEASADLLVMTGSGSRLGTTRSAFGWAWDSTGKVGAAMYIPDFFGFTDGYSATLDGTQVEDRGGTAPTTKFYSPWVGVNRPRTVPVGWTKTWTTRYMVGVFLDANASLSV</sequence>
<dbReference type="AlphaFoldDB" id="L7KQX1"/>
<comment type="caution">
    <text evidence="1">The sequence shown here is derived from an EMBL/GenBank/DDBJ whole genome shotgun (WGS) entry which is preliminary data.</text>
</comment>
<proteinExistence type="predicted"/>
<dbReference type="Proteomes" id="UP000010988">
    <property type="component" value="Unassembled WGS sequence"/>
</dbReference>
<dbReference type="OrthoDB" id="5125727at2"/>
<gene>
    <name evidence="1" type="ORF">GOACH_36_00110</name>
</gene>
<dbReference type="EMBL" id="BANR01000036">
    <property type="protein sequence ID" value="GAC50989.1"/>
    <property type="molecule type" value="Genomic_DNA"/>
</dbReference>
<accession>L7KQX1</accession>